<keyword evidence="3" id="KW-0238">DNA-binding</keyword>
<dbReference type="GO" id="GO:0003677">
    <property type="term" value="F:DNA binding"/>
    <property type="evidence" value="ECO:0007669"/>
    <property type="project" value="UniProtKB-KW"/>
</dbReference>
<name>A0AA95G026_KLUIN</name>
<gene>
    <name evidence="6" type="ORF">QBD33_20670</name>
</gene>
<evidence type="ECO:0000313" key="6">
    <source>
        <dbReference type="EMBL" id="WGL55988.1"/>
    </source>
</evidence>
<dbReference type="AlphaFoldDB" id="A0AA95G026"/>
<evidence type="ECO:0000256" key="2">
    <source>
        <dbReference type="ARBA" id="ARBA00023015"/>
    </source>
</evidence>
<dbReference type="PANTHER" id="PTHR34294">
    <property type="entry name" value="TRANSCRIPTIONAL REGULATOR-RELATED"/>
    <property type="match status" value="1"/>
</dbReference>
<dbReference type="Pfam" id="PF04198">
    <property type="entry name" value="Sugar-bind"/>
    <property type="match status" value="1"/>
</dbReference>
<feature type="domain" description="Sugar-binding" evidence="5">
    <location>
        <begin position="58"/>
        <end position="306"/>
    </location>
</feature>
<keyword evidence="2" id="KW-0805">Transcription regulation</keyword>
<dbReference type="Pfam" id="PF13384">
    <property type="entry name" value="HTH_23"/>
    <property type="match status" value="1"/>
</dbReference>
<dbReference type="InterPro" id="IPR007324">
    <property type="entry name" value="Sugar-bd_dom_put"/>
</dbReference>
<dbReference type="InterPro" id="IPR009057">
    <property type="entry name" value="Homeodomain-like_sf"/>
</dbReference>
<dbReference type="PANTHER" id="PTHR34294:SF1">
    <property type="entry name" value="TRANSCRIPTIONAL REGULATOR LSRR"/>
    <property type="match status" value="1"/>
</dbReference>
<evidence type="ECO:0000256" key="3">
    <source>
        <dbReference type="ARBA" id="ARBA00023125"/>
    </source>
</evidence>
<dbReference type="RefSeq" id="WP_062779372.1">
    <property type="nucleotide sequence ID" value="NZ_CP123488.1"/>
</dbReference>
<dbReference type="SUPFAM" id="SSF46689">
    <property type="entry name" value="Homeodomain-like"/>
    <property type="match status" value="1"/>
</dbReference>
<evidence type="ECO:0000259" key="5">
    <source>
        <dbReference type="Pfam" id="PF04198"/>
    </source>
</evidence>
<reference evidence="6" key="1">
    <citation type="submission" date="2023-04" db="EMBL/GenBank/DDBJ databases">
        <title>APH(3)-Id, a novel chromosomal aminoglycoside phosphotransferase, identified from an environmental isolate of Kluyvera intermedia DW18.</title>
        <authorList>
            <person name="Sha Y."/>
        </authorList>
    </citation>
    <scope>NUCLEOTIDE SEQUENCE</scope>
    <source>
        <strain evidence="6">DW18</strain>
    </source>
</reference>
<comment type="similarity">
    <text evidence="1">Belongs to the SorC transcriptional regulatory family.</text>
</comment>
<dbReference type="EMBL" id="CP123488">
    <property type="protein sequence ID" value="WGL55988.1"/>
    <property type="molecule type" value="Genomic_DNA"/>
</dbReference>
<keyword evidence="4" id="KW-0804">Transcription</keyword>
<dbReference type="Proteomes" id="UP001177527">
    <property type="component" value="Chromosome"/>
</dbReference>
<dbReference type="GO" id="GO:0030246">
    <property type="term" value="F:carbohydrate binding"/>
    <property type="evidence" value="ECO:0007669"/>
    <property type="project" value="InterPro"/>
</dbReference>
<evidence type="ECO:0000256" key="4">
    <source>
        <dbReference type="ARBA" id="ARBA00023163"/>
    </source>
</evidence>
<dbReference type="Gene3D" id="3.40.50.1360">
    <property type="match status" value="1"/>
</dbReference>
<sequence>MENSDDIRLMVKIAQLYYEQQMTQAQIAQKLGIYRTTISRLLKRGRELGVVSIAINYDYNDSLWLEQQLKLKFGLKEAVVAPQDSEVGLYGAQWVERLVSPGMIIGFGWGRGVNALVEQLSPSSQPHQLVCVPVVGGPAGKLPSRYHVNTLTYHAASRLKAESHLADFPALLDNAMIRNGIMQSQHFKTIEQYWQQLDIALVGIGSPAIRHAANWQAFYGNEQSDELVARHVAGDICSRFFDSAGAPVHTAMQEKTLSIELTTLQQAPYAIGIAYGEEKYSALLGALRGKYINGLITDRATAEYLVQ</sequence>
<evidence type="ECO:0000256" key="1">
    <source>
        <dbReference type="ARBA" id="ARBA00010466"/>
    </source>
</evidence>
<dbReference type="InterPro" id="IPR037171">
    <property type="entry name" value="NagB/RpiA_transferase-like"/>
</dbReference>
<proteinExistence type="inferred from homology"/>
<accession>A0AA95G026</accession>
<organism evidence="6 7">
    <name type="scientific">Kluyvera intermedia</name>
    <name type="common">Enterobacter intermedius</name>
    <dbReference type="NCBI Taxonomy" id="61648"/>
    <lineage>
        <taxon>Bacteria</taxon>
        <taxon>Pseudomonadati</taxon>
        <taxon>Pseudomonadota</taxon>
        <taxon>Gammaproteobacteria</taxon>
        <taxon>Enterobacterales</taxon>
        <taxon>Enterobacteriaceae</taxon>
        <taxon>Kluyvera</taxon>
    </lineage>
</organism>
<dbReference type="SUPFAM" id="SSF100950">
    <property type="entry name" value="NagB/RpiA/CoA transferase-like"/>
    <property type="match status" value="1"/>
</dbReference>
<evidence type="ECO:0000313" key="7">
    <source>
        <dbReference type="Proteomes" id="UP001177527"/>
    </source>
</evidence>
<dbReference type="InterPro" id="IPR051054">
    <property type="entry name" value="SorC_transcr_regulators"/>
</dbReference>
<protein>
    <submittedName>
        <fullName evidence="6">Sugar-binding transcriptional regulator</fullName>
    </submittedName>
</protein>
<dbReference type="Gene3D" id="1.10.10.60">
    <property type="entry name" value="Homeodomain-like"/>
    <property type="match status" value="1"/>
</dbReference>